<keyword evidence="1" id="KW-0472">Membrane</keyword>
<dbReference type="RefSeq" id="WP_147651877.1">
    <property type="nucleotide sequence ID" value="NZ_CP042383.1"/>
</dbReference>
<keyword evidence="1" id="KW-1133">Transmembrane helix</keyword>
<dbReference type="AlphaFoldDB" id="A0A5B8T1B6"/>
<proteinExistence type="predicted"/>
<accession>A0A5B8T1B6</accession>
<evidence type="ECO:0000256" key="1">
    <source>
        <dbReference type="SAM" id="Phobius"/>
    </source>
</evidence>
<organism evidence="2 3">
    <name type="scientific">Leuconostoc pseudomesenteroides</name>
    <dbReference type="NCBI Taxonomy" id="33968"/>
    <lineage>
        <taxon>Bacteria</taxon>
        <taxon>Bacillati</taxon>
        <taxon>Bacillota</taxon>
        <taxon>Bacilli</taxon>
        <taxon>Lactobacillales</taxon>
        <taxon>Lactobacillaceae</taxon>
        <taxon>Leuconostoc</taxon>
    </lineage>
</organism>
<sequence>MKKLFQFIGAIVTIIVMPLILIPILLVVIGVAVPVVLSIIGIALLFALIVAAIGGIIAMLTMWRFRRDIKNNDFDFEHHGKHYNVHIDKHGASFKNRRDVTEDDDTLS</sequence>
<gene>
    <name evidence="2" type="ORF">FGL85_09765</name>
</gene>
<feature type="transmembrane region" description="Helical" evidence="1">
    <location>
        <begin position="7"/>
        <end position="29"/>
    </location>
</feature>
<dbReference type="EMBL" id="CP042383">
    <property type="protein sequence ID" value="QEA42766.1"/>
    <property type="molecule type" value="Genomic_DNA"/>
</dbReference>
<evidence type="ECO:0000313" key="3">
    <source>
        <dbReference type="Proteomes" id="UP000321296"/>
    </source>
</evidence>
<name>A0A5B8T1B6_LEUPS</name>
<evidence type="ECO:0000313" key="2">
    <source>
        <dbReference type="EMBL" id="QEA42766.1"/>
    </source>
</evidence>
<reference evidence="2 3" key="1">
    <citation type="submission" date="2019-06" db="EMBL/GenBank/DDBJ databases">
        <title>Genome analyses of bacteria isolated from kimchi.</title>
        <authorList>
            <person name="Lee S."/>
            <person name="Ahn S."/>
            <person name="Roh S."/>
        </authorList>
    </citation>
    <scope>NUCLEOTIDE SEQUENCE [LARGE SCALE GENOMIC DNA]</scope>
    <source>
        <strain evidence="2 3">CBA3630</strain>
    </source>
</reference>
<feature type="transmembrane region" description="Helical" evidence="1">
    <location>
        <begin position="35"/>
        <end position="60"/>
    </location>
</feature>
<dbReference type="KEGG" id="lpse:FGL85_09765"/>
<protein>
    <submittedName>
        <fullName evidence="2">Uncharacterized protein</fullName>
    </submittedName>
</protein>
<dbReference type="Proteomes" id="UP000321296">
    <property type="component" value="Chromosome"/>
</dbReference>
<keyword evidence="1" id="KW-0812">Transmembrane</keyword>